<accession>A0A7J7MT60</accession>
<sequence>MYQGKKCVRLQRSPPGISIRGFDPKRIIMWSALMHPRVSSLLTIHATRGCSN</sequence>
<proteinExistence type="predicted"/>
<comment type="caution">
    <text evidence="1">The sequence shown here is derived from an EMBL/GenBank/DDBJ whole genome shotgun (WGS) entry which is preliminary data.</text>
</comment>
<dbReference type="EMBL" id="JACGCM010001237">
    <property type="protein sequence ID" value="KAF6158095.1"/>
    <property type="molecule type" value="Genomic_DNA"/>
</dbReference>
<evidence type="ECO:0000313" key="1">
    <source>
        <dbReference type="EMBL" id="KAF6158095.1"/>
    </source>
</evidence>
<reference evidence="1 2" key="1">
    <citation type="journal article" date="2020" name="IScience">
        <title>Genome Sequencing of the Endangered Kingdonia uniflora (Circaeasteraceae, Ranunculales) Reveals Potential Mechanisms of Evolutionary Specialization.</title>
        <authorList>
            <person name="Sun Y."/>
            <person name="Deng T."/>
            <person name="Zhang A."/>
            <person name="Moore M.J."/>
            <person name="Landis J.B."/>
            <person name="Lin N."/>
            <person name="Zhang H."/>
            <person name="Zhang X."/>
            <person name="Huang J."/>
            <person name="Zhang X."/>
            <person name="Sun H."/>
            <person name="Wang H."/>
        </authorList>
    </citation>
    <scope>NUCLEOTIDE SEQUENCE [LARGE SCALE GENOMIC DNA]</scope>
    <source>
        <strain evidence="1">TB1705</strain>
        <tissue evidence="1">Leaf</tissue>
    </source>
</reference>
<gene>
    <name evidence="1" type="ORF">GIB67_014889</name>
</gene>
<protein>
    <submittedName>
        <fullName evidence="1">Uncharacterized protein</fullName>
    </submittedName>
</protein>
<organism evidence="1 2">
    <name type="scientific">Kingdonia uniflora</name>
    <dbReference type="NCBI Taxonomy" id="39325"/>
    <lineage>
        <taxon>Eukaryota</taxon>
        <taxon>Viridiplantae</taxon>
        <taxon>Streptophyta</taxon>
        <taxon>Embryophyta</taxon>
        <taxon>Tracheophyta</taxon>
        <taxon>Spermatophyta</taxon>
        <taxon>Magnoliopsida</taxon>
        <taxon>Ranunculales</taxon>
        <taxon>Circaeasteraceae</taxon>
        <taxon>Kingdonia</taxon>
    </lineage>
</organism>
<evidence type="ECO:0000313" key="2">
    <source>
        <dbReference type="Proteomes" id="UP000541444"/>
    </source>
</evidence>
<dbReference type="AlphaFoldDB" id="A0A7J7MT60"/>
<name>A0A7J7MT60_9MAGN</name>
<keyword evidence="2" id="KW-1185">Reference proteome</keyword>
<dbReference type="Proteomes" id="UP000541444">
    <property type="component" value="Unassembled WGS sequence"/>
</dbReference>